<dbReference type="EMBL" id="LT629772">
    <property type="protein sequence ID" value="SDR85815.1"/>
    <property type="molecule type" value="Genomic_DNA"/>
</dbReference>
<dbReference type="PANTHER" id="PTHR41700">
    <property type="entry name" value="GCN5-RELATED N-ACETYLTRANSFERASE"/>
    <property type="match status" value="1"/>
</dbReference>
<keyword evidence="2" id="KW-1185">Reference proteome</keyword>
<gene>
    <name evidence="1" type="ORF">SAMN04489812_0127</name>
</gene>
<dbReference type="OrthoDB" id="9797990at2"/>
<name>A0A1H1MHH8_9ACTN</name>
<sequence length="258" mass="27939">MTHEAHQQPDFRIVTLHTAAQRQQAAELYRSVFGYDHPSYGINPRLLAGLIANGGSVVGALDHEDRLGGFAYGFLGTDGTETYHYSQAAVVAAGHQSRGLGRRLKLAQRDVALATGISTMRWAYDPILTRNAHFNLDVLGARGVSFHPELYGEPGSDRIMINWDLSVEPGPHRAAEPLPQPAARPGADAWGKPITDGDRILLPLPTDLTALRSHDPIRAADLAITLRHTLVTIFGDGYQAVSCSAVGHTAYYIFRAAA</sequence>
<dbReference type="Gene3D" id="3.40.630.30">
    <property type="match status" value="1"/>
</dbReference>
<keyword evidence="1" id="KW-0808">Transferase</keyword>
<dbReference type="InterPro" id="IPR016181">
    <property type="entry name" value="Acyl_CoA_acyltransferase"/>
</dbReference>
<dbReference type="STRING" id="630515.SAMN04489812_0127"/>
<protein>
    <submittedName>
        <fullName evidence="1">Predicted acetyltransferase, GNAT superfamily</fullName>
    </submittedName>
</protein>
<reference evidence="1 2" key="1">
    <citation type="submission" date="2016-10" db="EMBL/GenBank/DDBJ databases">
        <authorList>
            <person name="de Groot N.N."/>
        </authorList>
    </citation>
    <scope>NUCLEOTIDE SEQUENCE [LARGE SCALE GENOMIC DNA]</scope>
    <source>
        <strain evidence="1 2">DSM 21800</strain>
    </source>
</reference>
<dbReference type="RefSeq" id="WP_091518250.1">
    <property type="nucleotide sequence ID" value="NZ_LT629772.1"/>
</dbReference>
<dbReference type="SUPFAM" id="SSF55729">
    <property type="entry name" value="Acyl-CoA N-acyltransferases (Nat)"/>
    <property type="match status" value="1"/>
</dbReference>
<dbReference type="Proteomes" id="UP000199103">
    <property type="component" value="Chromosome I"/>
</dbReference>
<organism evidence="1 2">
    <name type="scientific">Microlunatus soli</name>
    <dbReference type="NCBI Taxonomy" id="630515"/>
    <lineage>
        <taxon>Bacteria</taxon>
        <taxon>Bacillati</taxon>
        <taxon>Actinomycetota</taxon>
        <taxon>Actinomycetes</taxon>
        <taxon>Propionibacteriales</taxon>
        <taxon>Propionibacteriaceae</taxon>
        <taxon>Microlunatus</taxon>
    </lineage>
</organism>
<dbReference type="PANTHER" id="PTHR41700:SF1">
    <property type="entry name" value="N-ACETYLTRANSFERASE DOMAIN-CONTAINING PROTEIN"/>
    <property type="match status" value="1"/>
</dbReference>
<proteinExistence type="predicted"/>
<dbReference type="GO" id="GO:0016740">
    <property type="term" value="F:transferase activity"/>
    <property type="evidence" value="ECO:0007669"/>
    <property type="project" value="UniProtKB-KW"/>
</dbReference>
<dbReference type="InterPro" id="IPR038764">
    <property type="entry name" value="GNAT_N_AcTrfase_prd"/>
</dbReference>
<accession>A0A1H1MHH8</accession>
<dbReference type="AlphaFoldDB" id="A0A1H1MHH8"/>
<evidence type="ECO:0000313" key="2">
    <source>
        <dbReference type="Proteomes" id="UP000199103"/>
    </source>
</evidence>
<evidence type="ECO:0000313" key="1">
    <source>
        <dbReference type="EMBL" id="SDR85815.1"/>
    </source>
</evidence>